<accession>A0A0G4GXN7</accession>
<name>A0A0G4GXN7_VITBC</name>
<dbReference type="EMBL" id="CDMY01000859">
    <property type="protein sequence ID" value="CEM35617.1"/>
    <property type="molecule type" value="Genomic_DNA"/>
</dbReference>
<organism evidence="2 3">
    <name type="scientific">Vitrella brassicaformis (strain CCMP3155)</name>
    <dbReference type="NCBI Taxonomy" id="1169540"/>
    <lineage>
        <taxon>Eukaryota</taxon>
        <taxon>Sar</taxon>
        <taxon>Alveolata</taxon>
        <taxon>Colpodellida</taxon>
        <taxon>Vitrellaceae</taxon>
        <taxon>Vitrella</taxon>
    </lineage>
</organism>
<gene>
    <name evidence="2" type="ORF">Vbra_869</name>
</gene>
<dbReference type="InParanoid" id="A0A0G4GXN7"/>
<dbReference type="VEuPathDB" id="CryptoDB:Vbra_869"/>
<feature type="compositionally biased region" description="Polar residues" evidence="1">
    <location>
        <begin position="155"/>
        <end position="170"/>
    </location>
</feature>
<proteinExistence type="predicted"/>
<sequence>MELCEKINAGGRIETEGRRGPGPSGGGPPPPPHSGGPGYYIQGHYIHLGVRKFDLRVIVPLDRAHIATTQILKDGYPIDYVNQPIDDLINIDGWIKRTQFMYLRPDGSLIPAPGLPVVGMYHHQGAPNSAGHGSNTQGGAGGATGGNASAPAAHGNTTQGLNQQAAGTNTAPPAVASAEGGAAPAPQDNKDDKAEIDHPNSVRIHRTLGGTPADSFNSSRAAHQAAQGGGGRGGRGRGRGRGGGRGRGRGAVPSVSVAAPSAPSGGGGGASAAGAGGGASGLSASSASNAAAAVRPPFYRPARSWPVAREGTKAAAGQVVTRAAAVAAAAATIG</sequence>
<reference evidence="2 3" key="1">
    <citation type="submission" date="2014-11" db="EMBL/GenBank/DDBJ databases">
        <authorList>
            <person name="Zhu J."/>
            <person name="Qi W."/>
            <person name="Song R."/>
        </authorList>
    </citation>
    <scope>NUCLEOTIDE SEQUENCE [LARGE SCALE GENOMIC DNA]</scope>
</reference>
<dbReference type="Proteomes" id="UP000041254">
    <property type="component" value="Unassembled WGS sequence"/>
</dbReference>
<feature type="compositionally biased region" description="Low complexity" evidence="1">
    <location>
        <begin position="171"/>
        <end position="186"/>
    </location>
</feature>
<feature type="compositionally biased region" description="Basic residues" evidence="1">
    <location>
        <begin position="234"/>
        <end position="248"/>
    </location>
</feature>
<keyword evidence="3" id="KW-1185">Reference proteome</keyword>
<evidence type="ECO:0000256" key="1">
    <source>
        <dbReference type="SAM" id="MobiDB-lite"/>
    </source>
</evidence>
<protein>
    <submittedName>
        <fullName evidence="2">Uncharacterized protein</fullName>
    </submittedName>
</protein>
<feature type="compositionally biased region" description="Low complexity" evidence="1">
    <location>
        <begin position="250"/>
        <end position="263"/>
    </location>
</feature>
<feature type="region of interest" description="Disordered" evidence="1">
    <location>
        <begin position="10"/>
        <end position="37"/>
    </location>
</feature>
<feature type="compositionally biased region" description="Gly residues" evidence="1">
    <location>
        <begin position="136"/>
        <end position="145"/>
    </location>
</feature>
<feature type="compositionally biased region" description="Basic and acidic residues" evidence="1">
    <location>
        <begin position="188"/>
        <end position="200"/>
    </location>
</feature>
<evidence type="ECO:0000313" key="2">
    <source>
        <dbReference type="EMBL" id="CEM35617.1"/>
    </source>
</evidence>
<dbReference type="AlphaFoldDB" id="A0A0G4GXN7"/>
<feature type="region of interest" description="Disordered" evidence="1">
    <location>
        <begin position="126"/>
        <end position="284"/>
    </location>
</feature>
<feature type="compositionally biased region" description="Gly residues" evidence="1">
    <location>
        <begin position="264"/>
        <end position="280"/>
    </location>
</feature>
<evidence type="ECO:0000313" key="3">
    <source>
        <dbReference type="Proteomes" id="UP000041254"/>
    </source>
</evidence>